<evidence type="ECO:0000313" key="1">
    <source>
        <dbReference type="EMBL" id="RUS66470.1"/>
    </source>
</evidence>
<gene>
    <name evidence="1" type="ORF">CUZ56_01750</name>
</gene>
<dbReference type="AlphaFoldDB" id="A0A433SCL9"/>
<evidence type="ECO:0000313" key="2">
    <source>
        <dbReference type="Proteomes" id="UP000286947"/>
    </source>
</evidence>
<proteinExistence type="predicted"/>
<keyword evidence="2" id="KW-1185">Reference proteome</keyword>
<comment type="caution">
    <text evidence="1">The sequence shown here is derived from an EMBL/GenBank/DDBJ whole genome shotgun (WGS) entry which is preliminary data.</text>
</comment>
<name>A0A433SCL9_9BURK</name>
<organism evidence="1 2">
    <name type="scientific">Saezia sanguinis</name>
    <dbReference type="NCBI Taxonomy" id="1965230"/>
    <lineage>
        <taxon>Bacteria</taxon>
        <taxon>Pseudomonadati</taxon>
        <taxon>Pseudomonadota</taxon>
        <taxon>Betaproteobacteria</taxon>
        <taxon>Burkholderiales</taxon>
        <taxon>Saeziaceae</taxon>
        <taxon>Saezia</taxon>
    </lineage>
</organism>
<sequence length="93" mass="10844">MENIPTSATETEIALFIEQLDFPSNYINIRFAAIAYLGMCRHEYMSHEWMANHFAWEKSLRDIGYIAGEKNANTIRDRITQTYRSKGYCLVSD</sequence>
<reference evidence="1 2" key="1">
    <citation type="submission" date="2018-01" db="EMBL/GenBank/DDBJ databases">
        <title>Saezia sanguinis gen. nov., sp. nov., in the order Burkholderiales isolated from human blood.</title>
        <authorList>
            <person name="Medina-Pascual M.J."/>
            <person name="Valdezate S."/>
            <person name="Monzon S."/>
            <person name="Cuesta I."/>
            <person name="Carrasco G."/>
            <person name="Villalon P."/>
            <person name="Saez-Nieto J.A."/>
        </authorList>
    </citation>
    <scope>NUCLEOTIDE SEQUENCE [LARGE SCALE GENOMIC DNA]</scope>
    <source>
        <strain evidence="1 2">CNM695-12</strain>
    </source>
</reference>
<protein>
    <submittedName>
        <fullName evidence="1">Uncharacterized protein</fullName>
    </submittedName>
</protein>
<accession>A0A433SCL9</accession>
<dbReference type="Proteomes" id="UP000286947">
    <property type="component" value="Unassembled WGS sequence"/>
</dbReference>
<dbReference type="EMBL" id="PQSP01000004">
    <property type="protein sequence ID" value="RUS66470.1"/>
    <property type="molecule type" value="Genomic_DNA"/>
</dbReference>